<comment type="pathway">
    <text evidence="1">Amino-acid degradation; L-arginine degradation via ADI pathway; carbamoyl phosphate from L-arginine: step 1/2.</text>
</comment>
<organism evidence="4 5">
    <name type="scientific">Ekhidna lutea</name>
    <dbReference type="NCBI Taxonomy" id="447679"/>
    <lineage>
        <taxon>Bacteria</taxon>
        <taxon>Pseudomonadati</taxon>
        <taxon>Bacteroidota</taxon>
        <taxon>Cytophagia</taxon>
        <taxon>Cytophagales</taxon>
        <taxon>Reichenbachiellaceae</taxon>
        <taxon>Ekhidna</taxon>
    </lineage>
</organism>
<dbReference type="RefSeq" id="WP_089356265.1">
    <property type="nucleotide sequence ID" value="NZ_FZPD01000002.1"/>
</dbReference>
<sequence>MITVKILDETAPLEAVILGTADSMGDTPEIEKTYDPKSKEHILAGTFPKEVDLIDEMSEVATVLEKHGVKVYRPKSIENLNQIFARDIAFVIDDKLVVPCVTPERKLESDGIQYVIDEVENVLLPDEHERMEGGDIMPWRDHIFVGYSKADDFEKYKVSRTNEAAVEYLKKAFPDFTVKAFELKKSDDDAKENALHLDCCFQPVGKDKAVIYRGGFKNEEDAEFLVKFFGEQNVFEITKEEMYEMNSNFFSISPEVVISDSSFKRLNDQFRKWGIRVEEVKYRETAKMEGLLRCSTMPLRRKYD</sequence>
<evidence type="ECO:0000313" key="5">
    <source>
        <dbReference type="Proteomes" id="UP000198393"/>
    </source>
</evidence>
<proteinExistence type="predicted"/>
<keyword evidence="5" id="KW-1185">Reference proteome</keyword>
<dbReference type="Gene3D" id="3.75.10.10">
    <property type="entry name" value="L-arginine/glycine Amidinotransferase, Chain A"/>
    <property type="match status" value="1"/>
</dbReference>
<dbReference type="EMBL" id="FZPD01000002">
    <property type="protein sequence ID" value="SNS85627.1"/>
    <property type="molecule type" value="Genomic_DNA"/>
</dbReference>
<evidence type="ECO:0000313" key="4">
    <source>
        <dbReference type="EMBL" id="SNS85627.1"/>
    </source>
</evidence>
<dbReference type="Proteomes" id="UP000198393">
    <property type="component" value="Unassembled WGS sequence"/>
</dbReference>
<evidence type="ECO:0000256" key="3">
    <source>
        <dbReference type="ARBA" id="ARBA00049429"/>
    </source>
</evidence>
<dbReference type="Pfam" id="PF19420">
    <property type="entry name" value="DDAH_eukar"/>
    <property type="match status" value="1"/>
</dbReference>
<keyword evidence="4" id="KW-0378">Hydrolase</keyword>
<reference evidence="4 5" key="1">
    <citation type="submission" date="2017-06" db="EMBL/GenBank/DDBJ databases">
        <authorList>
            <person name="Kim H.J."/>
            <person name="Triplett B.A."/>
        </authorList>
    </citation>
    <scope>NUCLEOTIDE SEQUENCE [LARGE SCALE GENOMIC DNA]</scope>
    <source>
        <strain evidence="4 5">DSM 19307</strain>
    </source>
</reference>
<dbReference type="PANTHER" id="PTHR47271:SF2">
    <property type="entry name" value="ARGININE DEIMINASE"/>
    <property type="match status" value="1"/>
</dbReference>
<evidence type="ECO:0000256" key="1">
    <source>
        <dbReference type="ARBA" id="ARBA00005213"/>
    </source>
</evidence>
<protein>
    <recommendedName>
        <fullName evidence="2">arginine deiminase</fullName>
        <ecNumber evidence="2">3.5.3.6</ecNumber>
    </recommendedName>
</protein>
<name>A0A239HWC0_EKHLU</name>
<dbReference type="OrthoDB" id="9807502at2"/>
<evidence type="ECO:0000256" key="2">
    <source>
        <dbReference type="ARBA" id="ARBA00012171"/>
    </source>
</evidence>
<dbReference type="GO" id="GO:0016990">
    <property type="term" value="F:arginine deiminase activity"/>
    <property type="evidence" value="ECO:0007669"/>
    <property type="project" value="UniProtKB-EC"/>
</dbReference>
<dbReference type="AlphaFoldDB" id="A0A239HWC0"/>
<dbReference type="PANTHER" id="PTHR47271">
    <property type="entry name" value="ARGININE DEIMINASE"/>
    <property type="match status" value="1"/>
</dbReference>
<comment type="catalytic activity">
    <reaction evidence="3">
        <text>L-arginine + H2O = L-citrulline + NH4(+)</text>
        <dbReference type="Rhea" id="RHEA:19597"/>
        <dbReference type="ChEBI" id="CHEBI:15377"/>
        <dbReference type="ChEBI" id="CHEBI:28938"/>
        <dbReference type="ChEBI" id="CHEBI:32682"/>
        <dbReference type="ChEBI" id="CHEBI:57743"/>
        <dbReference type="EC" id="3.5.3.6"/>
    </reaction>
</comment>
<accession>A0A239HWC0</accession>
<gene>
    <name evidence="4" type="ORF">SAMN05421640_1543</name>
</gene>
<dbReference type="GO" id="GO:0019546">
    <property type="term" value="P:L-arginine deiminase pathway"/>
    <property type="evidence" value="ECO:0007669"/>
    <property type="project" value="TreeGrafter"/>
</dbReference>
<dbReference type="SUPFAM" id="SSF55909">
    <property type="entry name" value="Pentein"/>
    <property type="match status" value="1"/>
</dbReference>
<dbReference type="EC" id="3.5.3.6" evidence="2"/>